<evidence type="ECO:0000256" key="1">
    <source>
        <dbReference type="ARBA" id="ARBA00010556"/>
    </source>
</evidence>
<dbReference type="Proteomes" id="UP000276309">
    <property type="component" value="Chromosome"/>
</dbReference>
<dbReference type="InterPro" id="IPR008930">
    <property type="entry name" value="Terpenoid_cyclase/PrenylTrfase"/>
</dbReference>
<gene>
    <name evidence="6" type="ORF">D1013_17370</name>
</gene>
<dbReference type="Gene3D" id="1.50.10.20">
    <property type="match status" value="1"/>
</dbReference>
<reference evidence="6 7" key="1">
    <citation type="submission" date="2018-08" db="EMBL/GenBank/DDBJ databases">
        <title>The reduced genetic potential of extracellular carbohydrate catabolism in Euzebyella marina RN62, a Flavobacteriia bacterium isolated from the hadal water.</title>
        <authorList>
            <person name="Xue C."/>
        </authorList>
    </citation>
    <scope>NUCLEOTIDE SEQUENCE [LARGE SCALE GENOMIC DNA]</scope>
    <source>
        <strain evidence="6 7">RN62</strain>
    </source>
</reference>
<dbReference type="Pfam" id="PF07703">
    <property type="entry name" value="A2M_BRD"/>
    <property type="match status" value="1"/>
</dbReference>
<dbReference type="InterPro" id="IPR002890">
    <property type="entry name" value="MG2"/>
</dbReference>
<dbReference type="KEGG" id="emar:D1013_17370"/>
<feature type="region of interest" description="Disordered" evidence="2">
    <location>
        <begin position="1205"/>
        <end position="1234"/>
    </location>
</feature>
<evidence type="ECO:0000313" key="6">
    <source>
        <dbReference type="EMBL" id="AYN69025.1"/>
    </source>
</evidence>
<dbReference type="SMART" id="SM01419">
    <property type="entry name" value="Thiol-ester_cl"/>
    <property type="match status" value="1"/>
</dbReference>
<evidence type="ECO:0000259" key="4">
    <source>
        <dbReference type="SMART" id="SM01359"/>
    </source>
</evidence>
<dbReference type="Pfam" id="PF00207">
    <property type="entry name" value="A2M"/>
    <property type="match status" value="1"/>
</dbReference>
<feature type="chain" id="PRO_5018099447" evidence="3">
    <location>
        <begin position="20"/>
        <end position="2012"/>
    </location>
</feature>
<evidence type="ECO:0000313" key="7">
    <source>
        <dbReference type="Proteomes" id="UP000276309"/>
    </source>
</evidence>
<dbReference type="InterPro" id="IPR011625">
    <property type="entry name" value="A2M_N_BRD"/>
</dbReference>
<dbReference type="SMART" id="SM01360">
    <property type="entry name" value="A2M"/>
    <property type="match status" value="1"/>
</dbReference>
<evidence type="ECO:0000259" key="5">
    <source>
        <dbReference type="SMART" id="SM01360"/>
    </source>
</evidence>
<keyword evidence="3" id="KW-0732">Signal</keyword>
<evidence type="ECO:0000256" key="2">
    <source>
        <dbReference type="SAM" id="MobiDB-lite"/>
    </source>
</evidence>
<dbReference type="PANTHER" id="PTHR40094:SF1">
    <property type="entry name" value="UBIQUITIN DOMAIN-CONTAINING PROTEIN"/>
    <property type="match status" value="1"/>
</dbReference>
<dbReference type="InterPro" id="IPR001599">
    <property type="entry name" value="Macroglobln_a2"/>
</dbReference>
<dbReference type="Pfam" id="PF17973">
    <property type="entry name" value="bMG10"/>
    <property type="match status" value="1"/>
</dbReference>
<dbReference type="PANTHER" id="PTHR40094">
    <property type="entry name" value="ALPHA-2-MACROGLOBULIN HOMOLOG"/>
    <property type="match status" value="1"/>
</dbReference>
<dbReference type="GO" id="GO:0004866">
    <property type="term" value="F:endopeptidase inhibitor activity"/>
    <property type="evidence" value="ECO:0007669"/>
    <property type="project" value="InterPro"/>
</dbReference>
<dbReference type="Gene3D" id="2.60.40.1930">
    <property type="match status" value="1"/>
</dbReference>
<dbReference type="SUPFAM" id="SSF48239">
    <property type="entry name" value="Terpenoid cyclases/Protein prenyltransferases"/>
    <property type="match status" value="1"/>
</dbReference>
<dbReference type="SMART" id="SM01359">
    <property type="entry name" value="A2M_N_2"/>
    <property type="match status" value="1"/>
</dbReference>
<sequence length="2012" mass="229889">MKKLSFILMTLLFSHMAHSQSGNSYDSLWKQIEKLETQDLTQSALKVAQTIQEKAKKESNTAQTVKSLLFISKYAMVLEENAQFNIVEDFKKEIENTDSPTKNILHNYLANLYWQYLQQNRYRFYGRTEIITRVEQNDFRTWDVATLFSEINYHFQESLKNEELLQNSPLKTYETLLSKQENSEKYRPALFDLLAHNALDFYETSENSINQPAYKFEISDEGLLCEAYDFTQKELVAKDSTSLQLTALQTYQDLIKFHFQDPEPFALTHVDIDRLKFTLQNAVFENKNEIYIEVLKNTAESLKHHEVSALYRYEIAQQLHNEGNSYDPKNQGEVQWKQKEALQICEEVIANYPDSYGAEKCKALQSQIQAQSLQLTTEKFLPINQTARLLVNYKNVDGLQLSAHAVSAQELEQLNKIHPQEKRLAFVQNLKSIMSWSADLKNERDFQQHGIEVKIPPMPNGRYLLLARPSSKKNETFAYSELQVTDLAIVETKNNTETTYQLIDRNNGQPVKGAEVKISYLKNYNKPRKQVTEVTNELGLVTISLANENWSSVKIEVDSQGEKAVFGDYYVSEKYINYNSPKDNSCFLFTDRSIYRPGQPLYFKGIATTNTKESSKVLPNTVVTVELIDVNGQAIGSQKLKTNEFGSFSGEFALPSSVLTGDFSLQVDSEAVNLDGYASFSVEEYKRPKFETSFNPVKETFQVNDSITVTGKAQSYAGSNITQAKVSYRVKRVVNLPRWYSWSWPRYPISEQEIVHGETETDANGKYSITFRAIPDLSISKEALPTFEYEITTDVTDINGETQSTSQTVKVGYHSINAQIQVAENLQKDQKTTNLTINTTNLNGEFVPVKGIIKIYKLSAPNYVLRQRPWPAPDYQNWNKEDFKELFPHDAYKNEQDFRNWPLGKVVKELNFDTEKTTEIQLEGIQKWPSGKYLLQLETKDKFGNEVKDKAFTTLHSEKDKVLADNQLFDISTDQENYEIGDTAEITLSSNADHLSVSVFVEKDGKKVDERIITLNGNSKTFKVKIDEADLGGFAINYTYAAYNSFESGSLQISVPYPKTDLEIETLTFRDKIAPGSEETWSFKIKGPNGDQISSELLASMYDASLDAFRPHSWSFSPLYRPIYYSQSYANAYTSFGSGSFRTHLDNTIYNYKVQSFDSFNFFGLYFGGAQNRPYGTMTLRRSAPMTAMDAEADMAGQALEEVVQVGQSPKKEKSTVENASEPSSEEKEGPSVVSARTNLQETAFFYPHLQTDKEGNVSFSFTSPEALTRWKLQLLAHTKNLNSTVTSMETLTQKELMVIPNAPRFLREGDEIQISTKIANLTNQSLSGSVYIELTDAVNGKDLTPQLLAGTTERNFKVDSSGNTQASWRLQIPEGLQAVQYKIVAKAGDYSDGEQNLLPVLTNRMLVTETLPMWVKGNETKKFELTKLKENSSSSLEHHKLTLEVTSNPAWYAVQALPYLMEYPYECNEQIFSRFYANTLASHIINSNPRMKNVFEQWKGTGALKSNLEKNEELKSLLIQETPWLRDAQSESEQKKRIALLFELNNLKAQQTTTLAKLVQNQKASGAWAWFQNGPDNRTITQHIVTGLGHLKKLQVAFAFEQSNLESSIQRAFQYLDDEFVEEYERMKKHSTDLEKNHLSQSQIHYLYMRSFFNDYKTSVKVEKTMDYYWSQAEKYWTKQSLYSKGMLALALSRHGNHKTAQLILRSLKENSVFNEELGRYWKNNTASWHWYQAPIETQSLLIEAFEEITKDTQTVDELKIWLLKNKQTNQWATTKATTEAIYSLLLSGSDWVSVTDAVEVTVGNKTIDPSQLENVKTEAGTGYFKTSWEPSEIQPEMAQVEMTKKGDGISWGALYWQYFEDLDKITSAETPLKLKKQLFLKTNTDTGEKLSEITNSTNLKVGDLVRIRIELCSDREMEFVHMKDMRAAGFEPVNVLSSYKWQDGLGYYESTKDASTNFFFDRLPKGVFVFEYDLRVNNAGEFSNGITTVQSMYAPEFSSHSEGNRVKVEQ</sequence>
<dbReference type="InterPro" id="IPR041246">
    <property type="entry name" value="Bact_MG10"/>
</dbReference>
<dbReference type="RefSeq" id="WP_121850032.1">
    <property type="nucleotide sequence ID" value="NZ_CP032050.1"/>
</dbReference>
<name>A0A3G2L9S4_9FLAO</name>
<dbReference type="Pfam" id="PF01835">
    <property type="entry name" value="MG2"/>
    <property type="match status" value="1"/>
</dbReference>
<evidence type="ECO:0000256" key="3">
    <source>
        <dbReference type="SAM" id="SignalP"/>
    </source>
</evidence>
<keyword evidence="7" id="KW-1185">Reference proteome</keyword>
<feature type="domain" description="Alpha-2-macroglobulin bait region" evidence="4">
    <location>
        <begin position="969"/>
        <end position="1109"/>
    </location>
</feature>
<dbReference type="OrthoDB" id="9767116at2"/>
<organism evidence="6 7">
    <name type="scientific">Euzebyella marina</name>
    <dbReference type="NCBI Taxonomy" id="1761453"/>
    <lineage>
        <taxon>Bacteria</taxon>
        <taxon>Pseudomonadati</taxon>
        <taxon>Bacteroidota</taxon>
        <taxon>Flavobacteriia</taxon>
        <taxon>Flavobacteriales</taxon>
        <taxon>Flavobacteriaceae</taxon>
        <taxon>Euzebyella</taxon>
    </lineage>
</organism>
<comment type="similarity">
    <text evidence="1">Belongs to the protease inhibitor I39 (alpha-2-macroglobulin) family. Bacterial alpha-2-macroglobulin subfamily.</text>
</comment>
<feature type="signal peptide" evidence="3">
    <location>
        <begin position="1"/>
        <end position="19"/>
    </location>
</feature>
<dbReference type="InterPro" id="IPR047565">
    <property type="entry name" value="Alpha-macroglob_thiol-ester_cl"/>
</dbReference>
<feature type="domain" description="Alpha-2-macroglobulin" evidence="5">
    <location>
        <begin position="1243"/>
        <end position="1333"/>
    </location>
</feature>
<dbReference type="EMBL" id="CP032050">
    <property type="protein sequence ID" value="AYN69025.1"/>
    <property type="molecule type" value="Genomic_DNA"/>
</dbReference>
<proteinExistence type="inferred from homology"/>
<dbReference type="InterPro" id="IPR051802">
    <property type="entry name" value="YfhM-like"/>
</dbReference>
<accession>A0A3G2L9S4</accession>
<protein>
    <submittedName>
        <fullName evidence="6">Alpha-2-macroglobulin</fullName>
    </submittedName>
</protein>